<comment type="caution">
    <text evidence="2">The sequence shown here is derived from an EMBL/GenBank/DDBJ whole genome shotgun (WGS) entry which is preliminary data.</text>
</comment>
<accession>A0A1F7UJD6</accession>
<dbReference type="STRING" id="1802399.A3E39_02675"/>
<proteinExistence type="predicted"/>
<dbReference type="AlphaFoldDB" id="A0A1F7UJD6"/>
<name>A0A1F7UJD6_9BACT</name>
<sequence>MKKLASLVDAGFFISKSEVPVPFPTTFSPDEEASLFEWLLVSVFVGLGFLIEFVAGILSLPFIFLDCFDFLWR</sequence>
<keyword evidence="1" id="KW-0812">Transmembrane</keyword>
<gene>
    <name evidence="2" type="ORF">A3E39_02675</name>
</gene>
<organism evidence="2 3">
    <name type="scientific">Candidatus Uhrbacteria bacterium RIFCSPHIGHO2_12_FULL_60_25</name>
    <dbReference type="NCBI Taxonomy" id="1802399"/>
    <lineage>
        <taxon>Bacteria</taxon>
        <taxon>Candidatus Uhriibacteriota</taxon>
    </lineage>
</organism>
<keyword evidence="1" id="KW-1133">Transmembrane helix</keyword>
<evidence type="ECO:0000313" key="2">
    <source>
        <dbReference type="EMBL" id="OGL78382.1"/>
    </source>
</evidence>
<evidence type="ECO:0000256" key="1">
    <source>
        <dbReference type="SAM" id="Phobius"/>
    </source>
</evidence>
<dbReference type="EMBL" id="MGEH01000032">
    <property type="protein sequence ID" value="OGL78382.1"/>
    <property type="molecule type" value="Genomic_DNA"/>
</dbReference>
<dbReference type="Proteomes" id="UP000176603">
    <property type="component" value="Unassembled WGS sequence"/>
</dbReference>
<evidence type="ECO:0000313" key="3">
    <source>
        <dbReference type="Proteomes" id="UP000176603"/>
    </source>
</evidence>
<protein>
    <submittedName>
        <fullName evidence="2">Uncharacterized protein</fullName>
    </submittedName>
</protein>
<feature type="transmembrane region" description="Helical" evidence="1">
    <location>
        <begin position="38"/>
        <end position="65"/>
    </location>
</feature>
<keyword evidence="1" id="KW-0472">Membrane</keyword>
<reference evidence="2 3" key="1">
    <citation type="journal article" date="2016" name="Nat. Commun.">
        <title>Thousands of microbial genomes shed light on interconnected biogeochemical processes in an aquifer system.</title>
        <authorList>
            <person name="Anantharaman K."/>
            <person name="Brown C.T."/>
            <person name="Hug L.A."/>
            <person name="Sharon I."/>
            <person name="Castelle C.J."/>
            <person name="Probst A.J."/>
            <person name="Thomas B.C."/>
            <person name="Singh A."/>
            <person name="Wilkins M.J."/>
            <person name="Karaoz U."/>
            <person name="Brodie E.L."/>
            <person name="Williams K.H."/>
            <person name="Hubbard S.S."/>
            <person name="Banfield J.F."/>
        </authorList>
    </citation>
    <scope>NUCLEOTIDE SEQUENCE [LARGE SCALE GENOMIC DNA]</scope>
</reference>